<dbReference type="GO" id="GO:0000287">
    <property type="term" value="F:magnesium ion binding"/>
    <property type="evidence" value="ECO:0007669"/>
    <property type="project" value="UniProtKB-UniRule"/>
</dbReference>
<feature type="binding site" evidence="11">
    <location>
        <position position="122"/>
    </location>
    <ligand>
        <name>FMN</name>
        <dbReference type="ChEBI" id="CHEBI:58210"/>
    </ligand>
</feature>
<evidence type="ECO:0000256" key="4">
    <source>
        <dbReference type="ARBA" id="ARBA00022643"/>
    </source>
</evidence>
<feature type="binding site" evidence="11">
    <location>
        <position position="222"/>
    </location>
    <ligand>
        <name>FMN</name>
        <dbReference type="ChEBI" id="CHEBI:58210"/>
    </ligand>
</feature>
<comment type="cofactor">
    <cofactor evidence="11">
        <name>Mg(2+)</name>
        <dbReference type="ChEBI" id="CHEBI:18420"/>
    </cofactor>
</comment>
<dbReference type="PIRSF" id="PIRSF003314">
    <property type="entry name" value="IPP_isomerase"/>
    <property type="match status" value="1"/>
</dbReference>
<dbReference type="eggNOG" id="arCOG00613">
    <property type="taxonomic scope" value="Archaea"/>
</dbReference>
<dbReference type="GO" id="GO:0010181">
    <property type="term" value="F:FMN binding"/>
    <property type="evidence" value="ECO:0007669"/>
    <property type="project" value="UniProtKB-UniRule"/>
</dbReference>
<keyword evidence="4 11" id="KW-0288">FMN</keyword>
<comment type="function">
    <text evidence="11">Involved in the biosynthesis of isoprenoids. Catalyzes the 1,3-allylic rearrangement of the homoallylic substrate isopentenyl (IPP) to its allylic isomer, dimethylallyl diphosphate (DMAPP).</text>
</comment>
<comment type="subcellular location">
    <subcellularLocation>
        <location evidence="11">Cytoplasm</location>
    </subcellularLocation>
</comment>
<accession>D5VS58</accession>
<comment type="cofactor">
    <cofactor evidence="11">
        <name>NADPH</name>
        <dbReference type="ChEBI" id="CHEBI:57783"/>
    </cofactor>
</comment>
<keyword evidence="2 11" id="KW-0963">Cytoplasm</keyword>
<evidence type="ECO:0000256" key="3">
    <source>
        <dbReference type="ARBA" id="ARBA00022630"/>
    </source>
</evidence>
<comment type="cofactor">
    <cofactor evidence="1 11">
        <name>FMN</name>
        <dbReference type="ChEBI" id="CHEBI:58210"/>
    </cofactor>
</comment>
<organism evidence="13 14">
    <name type="scientific">Methanocaldococcus infernus (strain DSM 11812 / JCM 15783 / ME)</name>
    <dbReference type="NCBI Taxonomy" id="573063"/>
    <lineage>
        <taxon>Archaea</taxon>
        <taxon>Methanobacteriati</taxon>
        <taxon>Methanobacteriota</taxon>
        <taxon>Methanomada group</taxon>
        <taxon>Methanococci</taxon>
        <taxon>Methanococcales</taxon>
        <taxon>Methanocaldococcaceae</taxon>
        <taxon>Methanocaldococcus</taxon>
    </lineage>
</organism>
<evidence type="ECO:0000256" key="9">
    <source>
        <dbReference type="ARBA" id="ARBA00023235"/>
    </source>
</evidence>
<feature type="binding site" evidence="11">
    <location>
        <begin position="64"/>
        <end position="66"/>
    </location>
    <ligand>
        <name>FMN</name>
        <dbReference type="ChEBI" id="CHEBI:58210"/>
    </ligand>
</feature>
<evidence type="ECO:0000313" key="14">
    <source>
        <dbReference type="Proteomes" id="UP000002061"/>
    </source>
</evidence>
<dbReference type="AlphaFoldDB" id="D5VS58"/>
<feature type="binding site" evidence="11">
    <location>
        <begin position="94"/>
        <end position="96"/>
    </location>
    <ligand>
        <name>substrate</name>
    </ligand>
</feature>
<dbReference type="EMBL" id="CP002009">
    <property type="protein sequence ID" value="ADG13411.1"/>
    <property type="molecule type" value="Genomic_DNA"/>
</dbReference>
<evidence type="ECO:0000256" key="11">
    <source>
        <dbReference type="HAMAP-Rule" id="MF_00354"/>
    </source>
</evidence>
<dbReference type="SUPFAM" id="SSF51395">
    <property type="entry name" value="FMN-linked oxidoreductases"/>
    <property type="match status" value="1"/>
</dbReference>
<dbReference type="EC" id="5.3.3.2" evidence="11"/>
<evidence type="ECO:0000313" key="13">
    <source>
        <dbReference type="EMBL" id="ADG13411.1"/>
    </source>
</evidence>
<keyword evidence="14" id="KW-1185">Reference proteome</keyword>
<gene>
    <name evidence="11" type="primary">fni</name>
    <name evidence="13" type="ordered locus">Metin_0744</name>
</gene>
<keyword evidence="9 11" id="KW-0413">Isomerase</keyword>
<keyword evidence="6 11" id="KW-0460">Magnesium</keyword>
<feature type="binding site" evidence="11">
    <location>
        <position position="194"/>
    </location>
    <ligand>
        <name>FMN</name>
        <dbReference type="ChEBI" id="CHEBI:58210"/>
    </ligand>
</feature>
<dbReference type="PANTHER" id="PTHR43665">
    <property type="entry name" value="ISOPENTENYL-DIPHOSPHATE DELTA-ISOMERASE"/>
    <property type="match status" value="1"/>
</dbReference>
<feature type="binding site" evidence="11">
    <location>
        <begin position="271"/>
        <end position="273"/>
    </location>
    <ligand>
        <name>FMN</name>
        <dbReference type="ChEBI" id="CHEBI:58210"/>
    </ligand>
</feature>
<comment type="catalytic activity">
    <reaction evidence="11">
        <text>isopentenyl diphosphate = dimethylallyl diphosphate</text>
        <dbReference type="Rhea" id="RHEA:23284"/>
        <dbReference type="ChEBI" id="CHEBI:57623"/>
        <dbReference type="ChEBI" id="CHEBI:128769"/>
        <dbReference type="EC" id="5.3.3.2"/>
    </reaction>
</comment>
<feature type="binding site" evidence="11">
    <location>
        <position position="94"/>
    </location>
    <ligand>
        <name>FMN</name>
        <dbReference type="ChEBI" id="CHEBI:58210"/>
    </ligand>
</feature>
<reference evidence="13" key="1">
    <citation type="submission" date="2010-04" db="EMBL/GenBank/DDBJ databases">
        <title>Complete sequence of Methanocaldococcus infernus ME.</title>
        <authorList>
            <consortium name="US DOE Joint Genome Institute"/>
            <person name="Lucas S."/>
            <person name="Copeland A."/>
            <person name="Lapidus A."/>
            <person name="Cheng J.-F."/>
            <person name="Bruce D."/>
            <person name="Goodwin L."/>
            <person name="Pitluck S."/>
            <person name="Munk A.C."/>
            <person name="Detter J.C."/>
            <person name="Han C."/>
            <person name="Tapia R."/>
            <person name="Land M."/>
            <person name="Hauser L."/>
            <person name="Kyrpides N."/>
            <person name="Mikhailova N."/>
            <person name="Sieprawska-Lupa M."/>
            <person name="Whitman W.B."/>
            <person name="Woyke T."/>
        </authorList>
    </citation>
    <scope>NUCLEOTIDE SEQUENCE [LARGE SCALE GENOMIC DNA]</scope>
    <source>
        <strain evidence="13">ME</strain>
    </source>
</reference>
<dbReference type="GO" id="GO:0008299">
    <property type="term" value="P:isoprenoid biosynthetic process"/>
    <property type="evidence" value="ECO:0007669"/>
    <property type="project" value="UniProtKB-UniRule"/>
</dbReference>
<dbReference type="CDD" id="cd02811">
    <property type="entry name" value="IDI-2_FMN"/>
    <property type="match status" value="1"/>
</dbReference>
<dbReference type="InterPro" id="IPR013785">
    <property type="entry name" value="Aldolase_TIM"/>
</dbReference>
<comment type="caution">
    <text evidence="11">Lacks conserved residue(s) required for the propagation of feature annotation.</text>
</comment>
<evidence type="ECO:0000256" key="1">
    <source>
        <dbReference type="ARBA" id="ARBA00001917"/>
    </source>
</evidence>
<dbReference type="NCBIfam" id="TIGR02151">
    <property type="entry name" value="IPP_isom_2"/>
    <property type="match status" value="1"/>
</dbReference>
<evidence type="ECO:0000256" key="10">
    <source>
        <dbReference type="ARBA" id="ARBA00025810"/>
    </source>
</evidence>
<dbReference type="Pfam" id="PF01070">
    <property type="entry name" value="FMN_dh"/>
    <property type="match status" value="1"/>
</dbReference>
<dbReference type="GeneID" id="9131756"/>
<evidence type="ECO:0000256" key="8">
    <source>
        <dbReference type="ARBA" id="ARBA00023229"/>
    </source>
</evidence>
<proteinExistence type="inferred from homology"/>
<comment type="subunit">
    <text evidence="10 11">Homooctamer. Dimer of tetramers.</text>
</comment>
<evidence type="ECO:0000256" key="7">
    <source>
        <dbReference type="ARBA" id="ARBA00022857"/>
    </source>
</evidence>
<keyword evidence="8 11" id="KW-0414">Isoprene biosynthesis</keyword>
<dbReference type="Proteomes" id="UP000002061">
    <property type="component" value="Chromosome"/>
</dbReference>
<dbReference type="InterPro" id="IPR000262">
    <property type="entry name" value="FMN-dep_DH"/>
</dbReference>
<dbReference type="GO" id="GO:0005737">
    <property type="term" value="C:cytoplasm"/>
    <property type="evidence" value="ECO:0007669"/>
    <property type="project" value="UniProtKB-SubCell"/>
</dbReference>
<feature type="binding site" evidence="11">
    <location>
        <begin position="6"/>
        <end position="7"/>
    </location>
    <ligand>
        <name>substrate</name>
    </ligand>
</feature>
<dbReference type="KEGG" id="mif:Metin_0744"/>
<name>D5VS58_METIM</name>
<dbReference type="Gene3D" id="3.20.20.70">
    <property type="entry name" value="Aldolase class I"/>
    <property type="match status" value="1"/>
</dbReference>
<dbReference type="GO" id="GO:0004452">
    <property type="term" value="F:isopentenyl-diphosphate delta-isomerase activity"/>
    <property type="evidence" value="ECO:0007669"/>
    <property type="project" value="UniProtKB-UniRule"/>
</dbReference>
<dbReference type="HOGENOM" id="CLU_065515_1_0_2"/>
<keyword evidence="7 11" id="KW-0521">NADP</keyword>
<evidence type="ECO:0000256" key="2">
    <source>
        <dbReference type="ARBA" id="ARBA00022490"/>
    </source>
</evidence>
<evidence type="ECO:0000256" key="6">
    <source>
        <dbReference type="ARBA" id="ARBA00022842"/>
    </source>
</evidence>
<dbReference type="OrthoDB" id="371955at2157"/>
<dbReference type="GO" id="GO:0016491">
    <property type="term" value="F:oxidoreductase activity"/>
    <property type="evidence" value="ECO:0007669"/>
    <property type="project" value="InterPro"/>
</dbReference>
<dbReference type="HAMAP" id="MF_00354">
    <property type="entry name" value="Idi_2"/>
    <property type="match status" value="1"/>
</dbReference>
<protein>
    <recommendedName>
        <fullName evidence="11">Isopentenyl-diphosphate delta-isomerase</fullName>
        <shortName evidence="11">IPP isomerase</shortName>
        <ecNumber evidence="11">5.3.3.2</ecNumber>
    </recommendedName>
    <alternativeName>
        <fullName evidence="11">Isopentenyl diphosphate:dimethylallyl diphosphate isomerase</fullName>
    </alternativeName>
    <alternativeName>
        <fullName evidence="11">Isopentenyl pyrophosphate isomerase</fullName>
    </alternativeName>
    <alternativeName>
        <fullName evidence="11">Type 2 isopentenyl diphosphate isomerase</fullName>
        <shortName evidence="11">IDI-2</shortName>
    </alternativeName>
</protein>
<dbReference type="PANTHER" id="PTHR43665:SF1">
    <property type="entry name" value="ISOPENTENYL-DIPHOSPHATE DELTA-ISOMERASE"/>
    <property type="match status" value="1"/>
</dbReference>
<feature type="binding site" evidence="11">
    <location>
        <begin position="292"/>
        <end position="293"/>
    </location>
    <ligand>
        <name>FMN</name>
        <dbReference type="ChEBI" id="CHEBI:58210"/>
    </ligand>
</feature>
<feature type="binding site" evidence="11">
    <location>
        <position position="158"/>
    </location>
    <ligand>
        <name>substrate</name>
    </ligand>
</feature>
<feature type="binding site" evidence="11">
    <location>
        <position position="63"/>
    </location>
    <ligand>
        <name>FMN</name>
        <dbReference type="ChEBI" id="CHEBI:58210"/>
    </ligand>
</feature>
<dbReference type="STRING" id="573063.Metin_0744"/>
<comment type="similarity">
    <text evidence="11">Belongs to the IPP isomerase type 2 family.</text>
</comment>
<dbReference type="RefSeq" id="WP_013100157.1">
    <property type="nucleotide sequence ID" value="NC_014122.1"/>
</dbReference>
<evidence type="ECO:0000256" key="5">
    <source>
        <dbReference type="ARBA" id="ARBA00022723"/>
    </source>
</evidence>
<dbReference type="InterPro" id="IPR011179">
    <property type="entry name" value="IPdP_isomerase"/>
</dbReference>
<dbReference type="GO" id="GO:0070402">
    <property type="term" value="F:NADPH binding"/>
    <property type="evidence" value="ECO:0007669"/>
    <property type="project" value="UniProtKB-UniRule"/>
</dbReference>
<keyword evidence="3 11" id="KW-0285">Flavoprotein</keyword>
<evidence type="ECO:0000259" key="12">
    <source>
        <dbReference type="Pfam" id="PF01070"/>
    </source>
</evidence>
<feature type="domain" description="FMN-dependent dehydrogenase" evidence="12">
    <location>
        <begin position="181"/>
        <end position="334"/>
    </location>
</feature>
<keyword evidence="5 11" id="KW-0479">Metal-binding</keyword>
<sequence>MEISIRKLEHIFLCSHCNVEYDRSTLLECIELIHKGTSNINFDDINTEVKLFGKRLSAPIIVSGMTGGFRGAEEINKNIAKAVEELNLGMGLGSQRAAIVNKELEDTYRVVRDYTESLVIGNLGAVNFIKDGWDLEVIDRAIEMIDADALAIHFNPLQEIIQPEGDVNFKNISEKLKDIISEYKKHRDVPFIAKQVGEGFSKEDAKELEYFDAIDVQGSGGTSWAKVEYYRVKDKEKREILKNFLNWGIPTAQSILEVKSSYNKIIIGSGGLRSGIDIAKCLALGCSCTAVALPVLRAALKGYEKVVELLSKYIEELKITMFLVGAENIEELRRIPYILKEPLKSILVERGCKV</sequence>
<feature type="binding site" evidence="11">
    <location>
        <position position="159"/>
    </location>
    <ligand>
        <name>Mg(2+)</name>
        <dbReference type="ChEBI" id="CHEBI:18420"/>
    </ligand>
</feature>